<protein>
    <submittedName>
        <fullName evidence="1">Uncharacterized protein</fullName>
    </submittedName>
</protein>
<keyword evidence="2" id="KW-1185">Reference proteome</keyword>
<dbReference type="AlphaFoldDB" id="A0A4R6TQ64"/>
<comment type="caution">
    <text evidence="1">The sequence shown here is derived from an EMBL/GenBank/DDBJ whole genome shotgun (WGS) entry which is preliminary data.</text>
</comment>
<gene>
    <name evidence="1" type="ORF">EV213_13039</name>
</gene>
<proteinExistence type="predicted"/>
<accession>A0A4R6TQ64</accession>
<sequence>MLSFLMIVSKHQKNKTNVGAVPKVGAAFLCGLFLRQIKGFVAMISAESPFTVREVNAQNAGGQ</sequence>
<organism evidence="1 2">
    <name type="scientific">Aureibacillus halotolerans</name>
    <dbReference type="NCBI Taxonomy" id="1508390"/>
    <lineage>
        <taxon>Bacteria</taxon>
        <taxon>Bacillati</taxon>
        <taxon>Bacillota</taxon>
        <taxon>Bacilli</taxon>
        <taxon>Bacillales</taxon>
        <taxon>Bacillaceae</taxon>
        <taxon>Aureibacillus</taxon>
    </lineage>
</organism>
<evidence type="ECO:0000313" key="2">
    <source>
        <dbReference type="Proteomes" id="UP000295632"/>
    </source>
</evidence>
<dbReference type="EMBL" id="SNYJ01000030">
    <property type="protein sequence ID" value="TDQ33729.1"/>
    <property type="molecule type" value="Genomic_DNA"/>
</dbReference>
<dbReference type="Proteomes" id="UP000295632">
    <property type="component" value="Unassembled WGS sequence"/>
</dbReference>
<name>A0A4R6TQ64_9BACI</name>
<evidence type="ECO:0000313" key="1">
    <source>
        <dbReference type="EMBL" id="TDQ33729.1"/>
    </source>
</evidence>
<reference evidence="1 2" key="1">
    <citation type="submission" date="2019-03" db="EMBL/GenBank/DDBJ databases">
        <title>Genomic Encyclopedia of Type Strains, Phase IV (KMG-IV): sequencing the most valuable type-strain genomes for metagenomic binning, comparative biology and taxonomic classification.</title>
        <authorList>
            <person name="Goeker M."/>
        </authorList>
    </citation>
    <scope>NUCLEOTIDE SEQUENCE [LARGE SCALE GENOMIC DNA]</scope>
    <source>
        <strain evidence="1 2">DSM 28697</strain>
    </source>
</reference>